<comment type="similarity">
    <text evidence="1">Belongs to the transferase hexapeptide repeat family.</text>
</comment>
<dbReference type="GO" id="GO:0008374">
    <property type="term" value="F:O-acyltransferase activity"/>
    <property type="evidence" value="ECO:0007669"/>
    <property type="project" value="TreeGrafter"/>
</dbReference>
<dbReference type="InterPro" id="IPR011004">
    <property type="entry name" value="Trimer_LpxA-like_sf"/>
</dbReference>
<keyword evidence="2 5" id="KW-0808">Transferase</keyword>
<dbReference type="FunFam" id="2.160.10.10:FF:000025">
    <property type="entry name" value="Hexapeptide-repeat containing-acetyltransferase"/>
    <property type="match status" value="1"/>
</dbReference>
<dbReference type="EMBL" id="CP061538">
    <property type="protein sequence ID" value="QNV40918.1"/>
    <property type="molecule type" value="Genomic_DNA"/>
</dbReference>
<feature type="domain" description="Maltose/galactoside acetyltransferase" evidence="4">
    <location>
        <begin position="1"/>
        <end position="51"/>
    </location>
</feature>
<dbReference type="PANTHER" id="PTHR23416:SF23">
    <property type="entry name" value="ACETYLTRANSFERASE C18B11.09C-RELATED"/>
    <property type="match status" value="1"/>
</dbReference>
<dbReference type="InterPro" id="IPR051159">
    <property type="entry name" value="Hexapeptide_acetyltransf"/>
</dbReference>
<dbReference type="AlphaFoldDB" id="A0A7H2BMM2"/>
<dbReference type="InterPro" id="IPR024688">
    <property type="entry name" value="Mac_dom"/>
</dbReference>
<keyword evidence="6" id="KW-1185">Reference proteome</keyword>
<dbReference type="Gene3D" id="2.160.10.10">
    <property type="entry name" value="Hexapeptide repeat proteins"/>
    <property type="match status" value="1"/>
</dbReference>
<dbReference type="SMART" id="SM01266">
    <property type="entry name" value="Mac"/>
    <property type="match status" value="1"/>
</dbReference>
<dbReference type="Proteomes" id="UP000516421">
    <property type="component" value="Chromosome"/>
</dbReference>
<evidence type="ECO:0000256" key="3">
    <source>
        <dbReference type="ARBA" id="ARBA00023315"/>
    </source>
</evidence>
<evidence type="ECO:0000313" key="6">
    <source>
        <dbReference type="Proteomes" id="UP000516421"/>
    </source>
</evidence>
<dbReference type="InterPro" id="IPR001451">
    <property type="entry name" value="Hexapep"/>
</dbReference>
<dbReference type="KEGG" id="rama:IDM48_01945"/>
<evidence type="ECO:0000256" key="2">
    <source>
        <dbReference type="ARBA" id="ARBA00022679"/>
    </source>
</evidence>
<gene>
    <name evidence="5" type="ORF">IDM48_01945</name>
</gene>
<protein>
    <submittedName>
        <fullName evidence="5">Sugar O-acetyltransferase</fullName>
    </submittedName>
</protein>
<name>A0A7H2BMM2_9MICC</name>
<evidence type="ECO:0000259" key="4">
    <source>
        <dbReference type="SMART" id="SM01266"/>
    </source>
</evidence>
<evidence type="ECO:0000256" key="1">
    <source>
        <dbReference type="ARBA" id="ARBA00007274"/>
    </source>
</evidence>
<evidence type="ECO:0000313" key="5">
    <source>
        <dbReference type="EMBL" id="QNV40918.1"/>
    </source>
</evidence>
<organism evidence="5 6">
    <name type="scientific">Rothia amarae</name>
    <dbReference type="NCBI Taxonomy" id="169480"/>
    <lineage>
        <taxon>Bacteria</taxon>
        <taxon>Bacillati</taxon>
        <taxon>Actinomycetota</taxon>
        <taxon>Actinomycetes</taxon>
        <taxon>Micrococcales</taxon>
        <taxon>Micrococcaceae</taxon>
        <taxon>Rothia</taxon>
    </lineage>
</organism>
<dbReference type="Pfam" id="PF12464">
    <property type="entry name" value="Mac"/>
    <property type="match status" value="1"/>
</dbReference>
<keyword evidence="3" id="KW-0012">Acyltransferase</keyword>
<dbReference type="CDD" id="cd03357">
    <property type="entry name" value="LbH_MAT_GAT"/>
    <property type="match status" value="1"/>
</dbReference>
<dbReference type="PANTHER" id="PTHR23416">
    <property type="entry name" value="SIALIC ACID SYNTHASE-RELATED"/>
    <property type="match status" value="1"/>
</dbReference>
<proteinExistence type="inferred from homology"/>
<dbReference type="GO" id="GO:0016407">
    <property type="term" value="F:acetyltransferase activity"/>
    <property type="evidence" value="ECO:0007669"/>
    <property type="project" value="InterPro"/>
</dbReference>
<accession>A0A7H2BMM2</accession>
<dbReference type="Pfam" id="PF00132">
    <property type="entry name" value="Hexapep"/>
    <property type="match status" value="1"/>
</dbReference>
<reference evidence="5 6" key="1">
    <citation type="submission" date="2020-09" db="EMBL/GenBank/DDBJ databases">
        <title>Investigation of environmental microbe.</title>
        <authorList>
            <person name="Ou Y."/>
            <person name="Kang Q."/>
        </authorList>
    </citation>
    <scope>NUCLEOTIDE SEQUENCE [LARGE SCALE GENOMIC DNA]</scope>
    <source>
        <strain evidence="5 6">KJZ-9</strain>
    </source>
</reference>
<sequence length="194" mass="20738">MIAGKAYKPDAVCVALYENAARLAHRYTEVYYSGSSERREILEQLFGSIGKDVEFRPTIQVDYGINTFIGDGCFFNYNTVILDVAPITFGKGVLAGPNGQFLTPTHPLNPVDRKNLWEGGLPITVEDNVWFGGGVTVLPGVTIGENSVIGAGAVVTRDIPANSVAVGNPAKVIKTIDPNERPASGQFNPAELGL</sequence>
<dbReference type="SUPFAM" id="SSF51161">
    <property type="entry name" value="Trimeric LpxA-like enzymes"/>
    <property type="match status" value="1"/>
</dbReference>